<dbReference type="InterPro" id="IPR036623">
    <property type="entry name" value="Hemimethylated_DNA-bd_sf"/>
</dbReference>
<dbReference type="Pfam" id="PF08755">
    <property type="entry name" value="YccV-like"/>
    <property type="match status" value="1"/>
</dbReference>
<dbReference type="Proteomes" id="UP000013827">
    <property type="component" value="Unassembled WGS sequence"/>
</dbReference>
<keyword evidence="2" id="KW-0732">Signal</keyword>
<dbReference type="EnsemblProtists" id="EOD04878">
    <property type="protein sequence ID" value="EOD04878"/>
    <property type="gene ID" value="EMIHUDRAFT_453776"/>
</dbReference>
<dbReference type="KEGG" id="ehx:EMIHUDRAFT_453776"/>
<dbReference type="RefSeq" id="XP_005757307.1">
    <property type="nucleotide sequence ID" value="XM_005757250.1"/>
</dbReference>
<keyword evidence="5" id="KW-1185">Reference proteome</keyword>
<evidence type="ECO:0000313" key="4">
    <source>
        <dbReference type="EnsemblProtists" id="EOD04878"/>
    </source>
</evidence>
<name>A0A0D3I0U3_EMIH1</name>
<dbReference type="STRING" id="2903.R1B5K8"/>
<feature type="region of interest" description="Disordered" evidence="1">
    <location>
        <begin position="35"/>
        <end position="55"/>
    </location>
</feature>
<feature type="chain" id="PRO_5044203269" description="Hemimethylated DNA-binding domain-containing protein" evidence="2">
    <location>
        <begin position="18"/>
        <end position="361"/>
    </location>
</feature>
<dbReference type="HOGENOM" id="CLU_768228_0_0_1"/>
<evidence type="ECO:0000259" key="3">
    <source>
        <dbReference type="SMART" id="SM00992"/>
    </source>
</evidence>
<dbReference type="InterPro" id="IPR053189">
    <property type="entry name" value="Clp_protease_adapter_ClpF"/>
</dbReference>
<dbReference type="SUPFAM" id="SSF141255">
    <property type="entry name" value="YccV-like"/>
    <property type="match status" value="1"/>
</dbReference>
<dbReference type="Gene3D" id="2.30.30.390">
    <property type="entry name" value="Hemimethylated DNA-binding domain"/>
    <property type="match status" value="1"/>
</dbReference>
<reference evidence="5" key="1">
    <citation type="journal article" date="2013" name="Nature">
        <title>Pan genome of the phytoplankton Emiliania underpins its global distribution.</title>
        <authorList>
            <person name="Read B.A."/>
            <person name="Kegel J."/>
            <person name="Klute M.J."/>
            <person name="Kuo A."/>
            <person name="Lefebvre S.C."/>
            <person name="Maumus F."/>
            <person name="Mayer C."/>
            <person name="Miller J."/>
            <person name="Monier A."/>
            <person name="Salamov A."/>
            <person name="Young J."/>
            <person name="Aguilar M."/>
            <person name="Claverie J.M."/>
            <person name="Frickenhaus S."/>
            <person name="Gonzalez K."/>
            <person name="Herman E.K."/>
            <person name="Lin Y.C."/>
            <person name="Napier J."/>
            <person name="Ogata H."/>
            <person name="Sarno A.F."/>
            <person name="Shmutz J."/>
            <person name="Schroeder D."/>
            <person name="de Vargas C."/>
            <person name="Verret F."/>
            <person name="von Dassow P."/>
            <person name="Valentin K."/>
            <person name="Van de Peer Y."/>
            <person name="Wheeler G."/>
            <person name="Dacks J.B."/>
            <person name="Delwiche C.F."/>
            <person name="Dyhrman S.T."/>
            <person name="Glockner G."/>
            <person name="John U."/>
            <person name="Richards T."/>
            <person name="Worden A.Z."/>
            <person name="Zhang X."/>
            <person name="Grigoriev I.V."/>
            <person name="Allen A.E."/>
            <person name="Bidle K."/>
            <person name="Borodovsky M."/>
            <person name="Bowler C."/>
            <person name="Brownlee C."/>
            <person name="Cock J.M."/>
            <person name="Elias M."/>
            <person name="Gladyshev V.N."/>
            <person name="Groth M."/>
            <person name="Guda C."/>
            <person name="Hadaegh A."/>
            <person name="Iglesias-Rodriguez M.D."/>
            <person name="Jenkins J."/>
            <person name="Jones B.M."/>
            <person name="Lawson T."/>
            <person name="Leese F."/>
            <person name="Lindquist E."/>
            <person name="Lobanov A."/>
            <person name="Lomsadze A."/>
            <person name="Malik S.B."/>
            <person name="Marsh M.E."/>
            <person name="Mackinder L."/>
            <person name="Mock T."/>
            <person name="Mueller-Roeber B."/>
            <person name="Pagarete A."/>
            <person name="Parker M."/>
            <person name="Probert I."/>
            <person name="Quesneville H."/>
            <person name="Raines C."/>
            <person name="Rensing S.A."/>
            <person name="Riano-Pachon D.M."/>
            <person name="Richier S."/>
            <person name="Rokitta S."/>
            <person name="Shiraiwa Y."/>
            <person name="Soanes D.M."/>
            <person name="van der Giezen M."/>
            <person name="Wahlund T.M."/>
            <person name="Williams B."/>
            <person name="Wilson W."/>
            <person name="Wolfe G."/>
            <person name="Wurch L.L."/>
        </authorList>
    </citation>
    <scope>NUCLEOTIDE SEQUENCE</scope>
</reference>
<dbReference type="PaxDb" id="2903-EOD04878"/>
<evidence type="ECO:0000313" key="5">
    <source>
        <dbReference type="Proteomes" id="UP000013827"/>
    </source>
</evidence>
<dbReference type="GeneID" id="17251021"/>
<sequence length="361" mass="40570">MLTAAGTLLGLIACGQFGTIQIDWVAEGNGKTTPRLVGLESGSEESAQRDSDERSGRRLFKLEDGKFTEIEVEEPSVSEREKRDADAFEEVWSRDFAEMPQSEWFAASETPRGELPPSAALWGLRVGAVYRHSLTGSRGVVIGWDYRPRAPRKWLTANLPGQRSARDRLRRLYAPHYSVLEETPAGAFMQRYVVALCREDDPRPCLEVESPAKPLSHPELAKYFDGLDLARGYLPNAALRERYPHDAAPGPAGGPAHHRGRPGESEAAEEELPGDRWSIKSVNPRTKKWTVNTGGGEEEFDVASVYKGLRERLEVDTRTDEEQERARLEWLMYYILSDDWDGAASMAVGEDEWEFIMEAMR</sequence>
<protein>
    <recommendedName>
        <fullName evidence="3">Hemimethylated DNA-binding domain-containing protein</fullName>
    </recommendedName>
</protein>
<feature type="signal peptide" evidence="2">
    <location>
        <begin position="1"/>
        <end position="17"/>
    </location>
</feature>
<dbReference type="PANTHER" id="PTHR48439">
    <property type="entry name" value="HEMIMETHYLATED DNA-BINDING DOMAIN-CONTAINING PROTEIN"/>
    <property type="match status" value="1"/>
</dbReference>
<dbReference type="SMART" id="SM00992">
    <property type="entry name" value="YccV-like"/>
    <property type="match status" value="1"/>
</dbReference>
<dbReference type="PANTHER" id="PTHR48439:SF1">
    <property type="entry name" value="HEMIMETHYLATED DNA-BINDING DOMAIN-CONTAINING PROTEIN"/>
    <property type="match status" value="1"/>
</dbReference>
<feature type="region of interest" description="Disordered" evidence="1">
    <location>
        <begin position="243"/>
        <end position="273"/>
    </location>
</feature>
<accession>A0A0D3I0U3</accession>
<dbReference type="InterPro" id="IPR011722">
    <property type="entry name" value="Hemimethylated_DNA-bd_dom"/>
</dbReference>
<feature type="compositionally biased region" description="Basic and acidic residues" evidence="1">
    <location>
        <begin position="46"/>
        <end position="55"/>
    </location>
</feature>
<reference evidence="4" key="2">
    <citation type="submission" date="2024-10" db="UniProtKB">
        <authorList>
            <consortium name="EnsemblProtists"/>
        </authorList>
    </citation>
    <scope>IDENTIFICATION</scope>
</reference>
<dbReference type="GO" id="GO:0003677">
    <property type="term" value="F:DNA binding"/>
    <property type="evidence" value="ECO:0007669"/>
    <property type="project" value="InterPro"/>
</dbReference>
<evidence type="ECO:0000256" key="1">
    <source>
        <dbReference type="SAM" id="MobiDB-lite"/>
    </source>
</evidence>
<organism evidence="4 5">
    <name type="scientific">Emiliania huxleyi (strain CCMP1516)</name>
    <dbReference type="NCBI Taxonomy" id="280463"/>
    <lineage>
        <taxon>Eukaryota</taxon>
        <taxon>Haptista</taxon>
        <taxon>Haptophyta</taxon>
        <taxon>Prymnesiophyceae</taxon>
        <taxon>Isochrysidales</taxon>
        <taxon>Noelaerhabdaceae</taxon>
        <taxon>Emiliania</taxon>
    </lineage>
</organism>
<proteinExistence type="predicted"/>
<dbReference type="AlphaFoldDB" id="A0A0D3I0U3"/>
<feature type="domain" description="Hemimethylated DNA-binding" evidence="3">
    <location>
        <begin position="124"/>
        <end position="235"/>
    </location>
</feature>
<evidence type="ECO:0000256" key="2">
    <source>
        <dbReference type="SAM" id="SignalP"/>
    </source>
</evidence>